<evidence type="ECO:0000313" key="1">
    <source>
        <dbReference type="EMBL" id="RDW82032.1"/>
    </source>
</evidence>
<accession>A0A3D8S6W1</accession>
<dbReference type="STRING" id="1849047.A0A3D8S6W1"/>
<dbReference type="OrthoDB" id="298344at2759"/>
<dbReference type="EMBL" id="PDLM01000003">
    <property type="protein sequence ID" value="RDW82032.1"/>
    <property type="molecule type" value="Genomic_DNA"/>
</dbReference>
<evidence type="ECO:0000313" key="2">
    <source>
        <dbReference type="Proteomes" id="UP000256645"/>
    </source>
</evidence>
<protein>
    <submittedName>
        <fullName evidence="1">Uncharacterized protein</fullName>
    </submittedName>
</protein>
<proteinExistence type="predicted"/>
<name>A0A3D8S6W1_9HELO</name>
<comment type="caution">
    <text evidence="1">The sequence shown here is derived from an EMBL/GenBank/DDBJ whole genome shotgun (WGS) entry which is preliminary data.</text>
</comment>
<organism evidence="1 2">
    <name type="scientific">Coleophoma cylindrospora</name>
    <dbReference type="NCBI Taxonomy" id="1849047"/>
    <lineage>
        <taxon>Eukaryota</taxon>
        <taxon>Fungi</taxon>
        <taxon>Dikarya</taxon>
        <taxon>Ascomycota</taxon>
        <taxon>Pezizomycotina</taxon>
        <taxon>Leotiomycetes</taxon>
        <taxon>Helotiales</taxon>
        <taxon>Dermateaceae</taxon>
        <taxon>Coleophoma</taxon>
    </lineage>
</organism>
<reference evidence="1 2" key="1">
    <citation type="journal article" date="2018" name="IMA Fungus">
        <title>IMA Genome-F 9: Draft genome sequence of Annulohypoxylon stygium, Aspergillus mulundensis, Berkeleyomyces basicola (syn. Thielaviopsis basicola), Ceratocystis smalleyi, two Cercospora beticola strains, Coleophoma cylindrospora, Fusarium fracticaudum, Phialophora cf. hyalina, and Morchella septimelata.</title>
        <authorList>
            <person name="Wingfield B.D."/>
            <person name="Bills G.F."/>
            <person name="Dong Y."/>
            <person name="Huang W."/>
            <person name="Nel W.J."/>
            <person name="Swalarsk-Parry B.S."/>
            <person name="Vaghefi N."/>
            <person name="Wilken P.M."/>
            <person name="An Z."/>
            <person name="de Beer Z.W."/>
            <person name="De Vos L."/>
            <person name="Chen L."/>
            <person name="Duong T.A."/>
            <person name="Gao Y."/>
            <person name="Hammerbacher A."/>
            <person name="Kikkert J.R."/>
            <person name="Li Y."/>
            <person name="Li H."/>
            <person name="Li K."/>
            <person name="Li Q."/>
            <person name="Liu X."/>
            <person name="Ma X."/>
            <person name="Naidoo K."/>
            <person name="Pethybridge S.J."/>
            <person name="Sun J."/>
            <person name="Steenkamp E.T."/>
            <person name="van der Nest M.A."/>
            <person name="van Wyk S."/>
            <person name="Wingfield M.J."/>
            <person name="Xiong C."/>
            <person name="Yue Q."/>
            <person name="Zhang X."/>
        </authorList>
    </citation>
    <scope>NUCLEOTIDE SEQUENCE [LARGE SCALE GENOMIC DNA]</scope>
    <source>
        <strain evidence="1 2">BP6252</strain>
    </source>
</reference>
<keyword evidence="2" id="KW-1185">Reference proteome</keyword>
<sequence length="108" mass="12186">MPSPSHPQAQFVPIPPDLDLSALVENTTNFDYVTRLPKEMLKEHSAQSLEKLVLLHVVIGGKPLVIEGWERMLDAGLFSPIWLRENYGTKGKFGRDHRKVSILTVDHS</sequence>
<dbReference type="Proteomes" id="UP000256645">
    <property type="component" value="Unassembled WGS sequence"/>
</dbReference>
<dbReference type="AlphaFoldDB" id="A0A3D8S6W1"/>
<gene>
    <name evidence="1" type="ORF">BP6252_03144</name>
</gene>